<dbReference type="SUPFAM" id="SSF52540">
    <property type="entry name" value="P-loop containing nucleoside triphosphate hydrolases"/>
    <property type="match status" value="1"/>
</dbReference>
<dbReference type="PROSITE" id="PS00675">
    <property type="entry name" value="SIGMA54_INTERACT_1"/>
    <property type="match status" value="1"/>
</dbReference>
<evidence type="ECO:0000256" key="1">
    <source>
        <dbReference type="ARBA" id="ARBA00022741"/>
    </source>
</evidence>
<dbReference type="GO" id="GO:0006355">
    <property type="term" value="P:regulation of DNA-templated transcription"/>
    <property type="evidence" value="ECO:0007669"/>
    <property type="project" value="InterPro"/>
</dbReference>
<keyword evidence="3" id="KW-0805">Transcription regulation</keyword>
<dbReference type="PROSITE" id="PS50045">
    <property type="entry name" value="SIGMA54_INTERACT_4"/>
    <property type="match status" value="1"/>
</dbReference>
<dbReference type="FunFam" id="3.40.50.300:FF:000006">
    <property type="entry name" value="DNA-binding transcriptional regulator NtrC"/>
    <property type="match status" value="1"/>
</dbReference>
<dbReference type="InterPro" id="IPR025662">
    <property type="entry name" value="Sigma_54_int_dom_ATP-bd_1"/>
</dbReference>
<dbReference type="PROSITE" id="PS00688">
    <property type="entry name" value="SIGMA54_INTERACT_3"/>
    <property type="match status" value="1"/>
</dbReference>
<dbReference type="Proteomes" id="UP000324646">
    <property type="component" value="Chromosome"/>
</dbReference>
<dbReference type="InterPro" id="IPR002078">
    <property type="entry name" value="Sigma_54_int"/>
</dbReference>
<feature type="domain" description="PAS" evidence="7">
    <location>
        <begin position="151"/>
        <end position="188"/>
    </location>
</feature>
<dbReference type="RefSeq" id="WP_148808991.1">
    <property type="nucleotide sequence ID" value="NZ_CP042243.1"/>
</dbReference>
<evidence type="ECO:0000256" key="2">
    <source>
        <dbReference type="ARBA" id="ARBA00022840"/>
    </source>
</evidence>
<dbReference type="PANTHER" id="PTHR32071:SF57">
    <property type="entry name" value="C4-DICARBOXYLATE TRANSPORT TRANSCRIPTIONAL REGULATORY PROTEIN DCTD"/>
    <property type="match status" value="1"/>
</dbReference>
<keyword evidence="1" id="KW-0547">Nucleotide-binding</keyword>
<dbReference type="PROSITE" id="PS50112">
    <property type="entry name" value="PAS"/>
    <property type="match status" value="1"/>
</dbReference>
<organism evidence="8 9">
    <name type="scientific">Crassaminicella thermophila</name>
    <dbReference type="NCBI Taxonomy" id="2599308"/>
    <lineage>
        <taxon>Bacteria</taxon>
        <taxon>Bacillati</taxon>
        <taxon>Bacillota</taxon>
        <taxon>Clostridia</taxon>
        <taxon>Eubacteriales</taxon>
        <taxon>Clostridiaceae</taxon>
        <taxon>Crassaminicella</taxon>
    </lineage>
</organism>
<dbReference type="AlphaFoldDB" id="A0A5C0SDJ9"/>
<dbReference type="InterPro" id="IPR025944">
    <property type="entry name" value="Sigma_54_int_dom_CS"/>
</dbReference>
<dbReference type="OrthoDB" id="9803970at2"/>
<dbReference type="EMBL" id="CP042243">
    <property type="protein sequence ID" value="QEK11836.1"/>
    <property type="molecule type" value="Genomic_DNA"/>
</dbReference>
<dbReference type="SUPFAM" id="SSF46689">
    <property type="entry name" value="Homeodomain-like"/>
    <property type="match status" value="1"/>
</dbReference>
<reference evidence="8 9" key="1">
    <citation type="submission" date="2019-07" db="EMBL/GenBank/DDBJ databases">
        <title>Complete genome of Crassaminicella thermophila SY095.</title>
        <authorList>
            <person name="Li X."/>
        </authorList>
    </citation>
    <scope>NUCLEOTIDE SEQUENCE [LARGE SCALE GENOMIC DNA]</scope>
    <source>
        <strain evidence="8 9">SY095</strain>
    </source>
</reference>
<sequence length="584" mass="66104">MISLEAVKSSLNNIILGISDTFNIEVAIFDKNYKLVASTKPYLEKKGKSVHTPSLKEVLSNGNVLVNKPGYMKSCIGCRFKDRCPATIELLNCITLKSDAIGVIALTSFTKEGHDRLEKNIDKYLNILREVSNLIAMIALQQHKKDAFIHLDHTLQVVMDSSMDSLFIIDRNGQVTHYNHSALKFFSFCNLHTNSINQILPNTILQEILEGNTISNKYIKNENFHAFVSSFPLKKGNRFMGSVIRLDQKNTSKSNKKKTSTIDSSISLDMIKGNSKAIQDLKRKVQKISKSTSSILITGETGTGKELLAKAIHYNSNRANFPLVAINCASIPESLFESELFGYEEGAFTGAKKGGKPGRFELAQGGTLFLDEIGEMPLFMQSKLLRVLQDHTIERVGSTRSVPIDIRIIAATNKNLEDMVLKKEFRADLYYRLNVIPLTLPPLRQRKDDIEILAMHFLKKYSLKLNKKLIHFSPEAMYILQSYHWPGNIRELENTVEYAVNMEEENIITQNSLPERLLKININIENQLEIKNKIKTFELNAIIAALDKYGWDVKGKTKAAKELGIGLRTLYRKIKMLENMDKKI</sequence>
<evidence type="ECO:0000259" key="6">
    <source>
        <dbReference type="PROSITE" id="PS50045"/>
    </source>
</evidence>
<dbReference type="InterPro" id="IPR027417">
    <property type="entry name" value="P-loop_NTPase"/>
</dbReference>
<protein>
    <submittedName>
        <fullName evidence="8">AAA family ATPase</fullName>
    </submittedName>
</protein>
<evidence type="ECO:0000259" key="7">
    <source>
        <dbReference type="PROSITE" id="PS50112"/>
    </source>
</evidence>
<dbReference type="Pfam" id="PF00158">
    <property type="entry name" value="Sigma54_activat"/>
    <property type="match status" value="1"/>
</dbReference>
<gene>
    <name evidence="8" type="ORF">FQB35_05335</name>
</gene>
<accession>A0A5C0SDJ9</accession>
<dbReference type="Gene3D" id="1.10.8.60">
    <property type="match status" value="1"/>
</dbReference>
<proteinExistence type="predicted"/>
<dbReference type="GO" id="GO:0043565">
    <property type="term" value="F:sequence-specific DNA binding"/>
    <property type="evidence" value="ECO:0007669"/>
    <property type="project" value="InterPro"/>
</dbReference>
<evidence type="ECO:0000256" key="4">
    <source>
        <dbReference type="ARBA" id="ARBA00023125"/>
    </source>
</evidence>
<dbReference type="InterPro" id="IPR003593">
    <property type="entry name" value="AAA+_ATPase"/>
</dbReference>
<dbReference type="PANTHER" id="PTHR32071">
    <property type="entry name" value="TRANSCRIPTIONAL REGULATORY PROTEIN"/>
    <property type="match status" value="1"/>
</dbReference>
<dbReference type="PROSITE" id="PS00676">
    <property type="entry name" value="SIGMA54_INTERACT_2"/>
    <property type="match status" value="1"/>
</dbReference>
<dbReference type="InterPro" id="IPR025943">
    <property type="entry name" value="Sigma_54_int_dom_ATP-bd_2"/>
</dbReference>
<evidence type="ECO:0000313" key="8">
    <source>
        <dbReference type="EMBL" id="QEK11836.1"/>
    </source>
</evidence>
<dbReference type="InterPro" id="IPR058031">
    <property type="entry name" value="AAA_lid_NorR"/>
</dbReference>
<evidence type="ECO:0000313" key="9">
    <source>
        <dbReference type="Proteomes" id="UP000324646"/>
    </source>
</evidence>
<dbReference type="Gene3D" id="3.30.450.20">
    <property type="entry name" value="PAS domain"/>
    <property type="match status" value="1"/>
</dbReference>
<feature type="domain" description="Sigma-54 factor interaction" evidence="6">
    <location>
        <begin position="271"/>
        <end position="501"/>
    </location>
</feature>
<dbReference type="Gene3D" id="1.10.10.60">
    <property type="entry name" value="Homeodomain-like"/>
    <property type="match status" value="1"/>
</dbReference>
<dbReference type="Gene3D" id="3.40.50.300">
    <property type="entry name" value="P-loop containing nucleotide triphosphate hydrolases"/>
    <property type="match status" value="1"/>
</dbReference>
<name>A0A5C0SDJ9_CRATE</name>
<keyword evidence="9" id="KW-1185">Reference proteome</keyword>
<dbReference type="SMART" id="SM00091">
    <property type="entry name" value="PAS"/>
    <property type="match status" value="1"/>
</dbReference>
<dbReference type="Pfam" id="PF25601">
    <property type="entry name" value="AAA_lid_14"/>
    <property type="match status" value="1"/>
</dbReference>
<evidence type="ECO:0000256" key="5">
    <source>
        <dbReference type="ARBA" id="ARBA00023163"/>
    </source>
</evidence>
<keyword evidence="5" id="KW-0804">Transcription</keyword>
<evidence type="ECO:0000256" key="3">
    <source>
        <dbReference type="ARBA" id="ARBA00023015"/>
    </source>
</evidence>
<dbReference type="SMART" id="SM00382">
    <property type="entry name" value="AAA"/>
    <property type="match status" value="1"/>
</dbReference>
<keyword evidence="2" id="KW-0067">ATP-binding</keyword>
<dbReference type="KEGG" id="crs:FQB35_05335"/>
<dbReference type="InterPro" id="IPR002197">
    <property type="entry name" value="HTH_Fis"/>
</dbReference>
<keyword evidence="4" id="KW-0238">DNA-binding</keyword>
<dbReference type="InterPro" id="IPR009057">
    <property type="entry name" value="Homeodomain-like_sf"/>
</dbReference>
<dbReference type="CDD" id="cd00009">
    <property type="entry name" value="AAA"/>
    <property type="match status" value="1"/>
</dbReference>
<dbReference type="InterPro" id="IPR000014">
    <property type="entry name" value="PAS"/>
</dbReference>
<dbReference type="Pfam" id="PF02954">
    <property type="entry name" value="HTH_8"/>
    <property type="match status" value="1"/>
</dbReference>
<dbReference type="GO" id="GO:0005524">
    <property type="term" value="F:ATP binding"/>
    <property type="evidence" value="ECO:0007669"/>
    <property type="project" value="UniProtKB-KW"/>
</dbReference>